<evidence type="ECO:0000313" key="2">
    <source>
        <dbReference type="EMBL" id="BAB98385.1"/>
    </source>
</evidence>
<protein>
    <submittedName>
        <fullName evidence="2">Uncharacterized protein</fullName>
    </submittedName>
</protein>
<feature type="region of interest" description="Disordered" evidence="1">
    <location>
        <begin position="1"/>
        <end position="58"/>
    </location>
</feature>
<proteinExistence type="predicted"/>
<evidence type="ECO:0000256" key="1">
    <source>
        <dbReference type="SAM" id="MobiDB-lite"/>
    </source>
</evidence>
<dbReference type="AlphaFoldDB" id="Q8NRQ5"/>
<name>Q8NRQ5_CORGL</name>
<organism evidence="2 3">
    <name type="scientific">Corynebacterium glutamicum (strain ATCC 13032 / DSM 20300 / JCM 1318 / BCRC 11384 / CCUG 27702 / LMG 3730 / NBRC 12168 / NCIMB 10025 / NRRL B-2784 / 534)</name>
    <dbReference type="NCBI Taxonomy" id="196627"/>
    <lineage>
        <taxon>Bacteria</taxon>
        <taxon>Bacillati</taxon>
        <taxon>Actinomycetota</taxon>
        <taxon>Actinomycetes</taxon>
        <taxon>Mycobacteriales</taxon>
        <taxon>Corynebacteriaceae</taxon>
        <taxon>Corynebacterium</taxon>
    </lineage>
</organism>
<dbReference type="EMBL" id="BA000036">
    <property type="protein sequence ID" value="BAB98385.1"/>
    <property type="molecule type" value="Genomic_DNA"/>
</dbReference>
<dbReference type="HOGENOM" id="CLU_2971741_0_0_11"/>
<reference evidence="3" key="1">
    <citation type="journal article" date="2003" name="Appl. Microbiol. Biotechnol.">
        <title>The Corynebacterium glutamicum genome: features and impacts on biotechnological processes.</title>
        <authorList>
            <person name="Ikeda M."/>
            <person name="Nakagawa S."/>
        </authorList>
    </citation>
    <scope>NUCLEOTIDE SEQUENCE [LARGE SCALE GENOMIC DNA]</scope>
    <source>
        <strain evidence="3">ATCC 13032 / DSM 20300 / BCRC 11384 / JCM 1318 / LMG 3730 / NCIMB 10025</strain>
    </source>
</reference>
<evidence type="ECO:0000313" key="3">
    <source>
        <dbReference type="Proteomes" id="UP000000582"/>
    </source>
</evidence>
<dbReference type="BioCyc" id="CORYNE:G18NG-10564-MONOMER"/>
<dbReference type="Proteomes" id="UP000000582">
    <property type="component" value="Chromosome"/>
</dbReference>
<gene>
    <name evidence="2" type="ordered locus">Cgl0992</name>
</gene>
<dbReference type="KEGG" id="cgl:Cgl0992"/>
<accession>Q8NRQ5</accession>
<feature type="compositionally biased region" description="Polar residues" evidence="1">
    <location>
        <begin position="15"/>
        <end position="52"/>
    </location>
</feature>
<sequence length="58" mass="6005">MSSDFPDSCCGNLPTPKSGSQTPTGQPSDASTSSAPFATTRSAAEDSVNNLFSKERHV</sequence>
<keyword evidence="3" id="KW-1185">Reference proteome</keyword>